<evidence type="ECO:0000313" key="3">
    <source>
        <dbReference type="EMBL" id="GAP12683.1"/>
    </source>
</evidence>
<name>A0A0S7BFW6_9CHLR</name>
<dbReference type="Proteomes" id="UP000055060">
    <property type="component" value="Unassembled WGS sequence"/>
</dbReference>
<proteinExistence type="predicted"/>
<feature type="transmembrane region" description="Helical" evidence="1">
    <location>
        <begin position="188"/>
        <end position="208"/>
    </location>
</feature>
<feature type="transmembrane region" description="Helical" evidence="1">
    <location>
        <begin position="7"/>
        <end position="28"/>
    </location>
</feature>
<keyword evidence="1" id="KW-0472">Membrane</keyword>
<dbReference type="OrthoDB" id="161212at2"/>
<feature type="domain" description="CAAX prenyl protease 2/Lysostaphin resistance protein A-like" evidence="2">
    <location>
        <begin position="196"/>
        <end position="286"/>
    </location>
</feature>
<dbReference type="InterPro" id="IPR003675">
    <property type="entry name" value="Rce1/LyrA-like_dom"/>
</dbReference>
<keyword evidence="3" id="KW-0378">Hydrolase</keyword>
<keyword evidence="4" id="KW-1185">Reference proteome</keyword>
<dbReference type="STRING" id="360412.LARV_00419"/>
<feature type="transmembrane region" description="Helical" evidence="1">
    <location>
        <begin position="232"/>
        <end position="263"/>
    </location>
</feature>
<accession>A0A0S7BFW6</accession>
<feature type="transmembrane region" description="Helical" evidence="1">
    <location>
        <begin position="40"/>
        <end position="58"/>
    </location>
</feature>
<keyword evidence="1" id="KW-0812">Transmembrane</keyword>
<dbReference type="GO" id="GO:0080120">
    <property type="term" value="P:CAAX-box protein maturation"/>
    <property type="evidence" value="ECO:0007669"/>
    <property type="project" value="UniProtKB-ARBA"/>
</dbReference>
<gene>
    <name evidence="3" type="ORF">LARV_00419</name>
</gene>
<dbReference type="Pfam" id="PF02517">
    <property type="entry name" value="Rce1-like"/>
    <property type="match status" value="1"/>
</dbReference>
<sequence length="301" mass="33650">MDNRQNRIFILVTAWAAILAMTLTRIVLQEIFHYHVSENLQYAIDAGIAVAGLGLAFLWKPIRPLRAFFGLFVVLAGAQWLVYTRVDRLAIYRTWLNNPSFKVYMPAEQTLNLIVTLVIIACLFILKKKRTAFFLARGDLSAPVVEPVPWLGIKSGDRWNRVGLISAGCISLGTLAFLVIAGRPSLSILIQVTPYLPAVLLSAALNAFNEEMTYKASFLSVLEDVVGRRQSLLLLAAYFGILHFYGVPYGMIGVILAAFLGWFLGKSMLETRGLFWAWFIHFWQDVLIFIFLAMGSITPGG</sequence>
<dbReference type="GO" id="GO:0006508">
    <property type="term" value="P:proteolysis"/>
    <property type="evidence" value="ECO:0007669"/>
    <property type="project" value="UniProtKB-KW"/>
</dbReference>
<feature type="transmembrane region" description="Helical" evidence="1">
    <location>
        <begin position="103"/>
        <end position="126"/>
    </location>
</feature>
<protein>
    <submittedName>
        <fullName evidence="3">CAAX protease self-immunity</fullName>
    </submittedName>
</protein>
<feature type="transmembrane region" description="Helical" evidence="1">
    <location>
        <begin position="162"/>
        <end position="182"/>
    </location>
</feature>
<keyword evidence="1" id="KW-1133">Transmembrane helix</keyword>
<feature type="transmembrane region" description="Helical" evidence="1">
    <location>
        <begin position="65"/>
        <end position="83"/>
    </location>
</feature>
<evidence type="ECO:0000313" key="4">
    <source>
        <dbReference type="Proteomes" id="UP000055060"/>
    </source>
</evidence>
<organism evidence="3">
    <name type="scientific">Longilinea arvoryzae</name>
    <dbReference type="NCBI Taxonomy" id="360412"/>
    <lineage>
        <taxon>Bacteria</taxon>
        <taxon>Bacillati</taxon>
        <taxon>Chloroflexota</taxon>
        <taxon>Anaerolineae</taxon>
        <taxon>Anaerolineales</taxon>
        <taxon>Anaerolineaceae</taxon>
        <taxon>Longilinea</taxon>
    </lineage>
</organism>
<feature type="transmembrane region" description="Helical" evidence="1">
    <location>
        <begin position="275"/>
        <end position="297"/>
    </location>
</feature>
<reference evidence="3" key="1">
    <citation type="submission" date="2015-07" db="EMBL/GenBank/DDBJ databases">
        <title>Draft Genome Sequences of Anaerolinea thermolimosa IMO-1, Bellilinea caldifistulae GOMI-1, Leptolinea tardivitalis YMTK-2, Levilinea saccharolytica KIBI-1,Longilinea arvoryzae KOME-1, Previously Described as Members of the Anaerolineaceae (Chloroflexi).</title>
        <authorList>
            <person name="Sekiguchi Y."/>
            <person name="Ohashi A."/>
            <person name="Matsuura N."/>
            <person name="Tourlousse M.D."/>
        </authorList>
    </citation>
    <scope>NUCLEOTIDE SEQUENCE [LARGE SCALE GENOMIC DNA]</scope>
    <source>
        <strain evidence="3">KOME-1</strain>
    </source>
</reference>
<keyword evidence="3" id="KW-0645">Protease</keyword>
<evidence type="ECO:0000259" key="2">
    <source>
        <dbReference type="Pfam" id="PF02517"/>
    </source>
</evidence>
<dbReference type="EMBL" id="DF967972">
    <property type="protein sequence ID" value="GAP12683.1"/>
    <property type="molecule type" value="Genomic_DNA"/>
</dbReference>
<dbReference type="RefSeq" id="WP_075072090.1">
    <property type="nucleotide sequence ID" value="NZ_DF967972.1"/>
</dbReference>
<evidence type="ECO:0000256" key="1">
    <source>
        <dbReference type="SAM" id="Phobius"/>
    </source>
</evidence>
<dbReference type="AlphaFoldDB" id="A0A0S7BFW6"/>
<dbReference type="GO" id="GO:0004175">
    <property type="term" value="F:endopeptidase activity"/>
    <property type="evidence" value="ECO:0007669"/>
    <property type="project" value="UniProtKB-ARBA"/>
</dbReference>